<reference evidence="1 2" key="1">
    <citation type="submission" date="2019-12" db="EMBL/GenBank/DDBJ databases">
        <authorList>
            <person name="Lee S.D."/>
        </authorList>
    </citation>
    <scope>NUCLEOTIDE SEQUENCE [LARGE SCALE GENOMIC DNA]</scope>
    <source>
        <strain evidence="1 2">SAP-6</strain>
    </source>
</reference>
<gene>
    <name evidence="1" type="ORF">GRH90_20550</name>
</gene>
<name>A0A845SIW2_9GAMM</name>
<dbReference type="EMBL" id="WUBS01000016">
    <property type="protein sequence ID" value="NDL65123.1"/>
    <property type="molecule type" value="Genomic_DNA"/>
</dbReference>
<evidence type="ECO:0000313" key="1">
    <source>
        <dbReference type="EMBL" id="NDL65123.1"/>
    </source>
</evidence>
<keyword evidence="2" id="KW-1185">Reference proteome</keyword>
<dbReference type="RefSeq" id="WP_162367836.1">
    <property type="nucleotide sequence ID" value="NZ_WUBS01000016.1"/>
</dbReference>
<dbReference type="InterPro" id="IPR053755">
    <property type="entry name" value="CDI_immunity_sf"/>
</dbReference>
<protein>
    <submittedName>
        <fullName evidence="1">Uncharacterized protein</fullName>
    </submittedName>
</protein>
<dbReference type="Proteomes" id="UP000461443">
    <property type="component" value="Unassembled WGS sequence"/>
</dbReference>
<reference evidence="1 2" key="2">
    <citation type="submission" date="2020-02" db="EMBL/GenBank/DDBJ databases">
        <title>The new genus of Enterobacteriales.</title>
        <authorList>
            <person name="Kim I.S."/>
        </authorList>
    </citation>
    <scope>NUCLEOTIDE SEQUENCE [LARGE SCALE GENOMIC DNA]</scope>
    <source>
        <strain evidence="1 2">SAP-6</strain>
    </source>
</reference>
<proteinExistence type="predicted"/>
<dbReference type="AlphaFoldDB" id="A0A845SIW2"/>
<comment type="caution">
    <text evidence="1">The sequence shown here is derived from an EMBL/GenBank/DDBJ whole genome shotgun (WGS) entry which is preliminary data.</text>
</comment>
<accession>A0A845SIW2</accession>
<sequence length="66" mass="7853">MHESGKISFIFIWIIYFYGNKAYTQNKILFLDEHPHFSLKISINLLDQDLLIAKMEAKYLNGQLIY</sequence>
<organism evidence="1 2">
    <name type="scientific">Acerihabitans arboris</name>
    <dbReference type="NCBI Taxonomy" id="2691583"/>
    <lineage>
        <taxon>Bacteria</taxon>
        <taxon>Pseudomonadati</taxon>
        <taxon>Pseudomonadota</taxon>
        <taxon>Gammaproteobacteria</taxon>
        <taxon>Enterobacterales</taxon>
        <taxon>Pectobacteriaceae</taxon>
        <taxon>Acerihabitans</taxon>
    </lineage>
</organism>
<evidence type="ECO:0000313" key="2">
    <source>
        <dbReference type="Proteomes" id="UP000461443"/>
    </source>
</evidence>
<dbReference type="Gene3D" id="3.30.2450.20">
    <property type="match status" value="1"/>
</dbReference>